<dbReference type="CDD" id="cd03388">
    <property type="entry name" value="PAP2_SPPase1"/>
    <property type="match status" value="1"/>
</dbReference>
<dbReference type="InterPro" id="IPR036938">
    <property type="entry name" value="PAP2/HPO_sf"/>
</dbReference>
<dbReference type="Pfam" id="PF01569">
    <property type="entry name" value="PAP2"/>
    <property type="match status" value="1"/>
</dbReference>
<name>A0A1B6LUV2_9HEMI</name>
<evidence type="ECO:0000256" key="4">
    <source>
        <dbReference type="ARBA" id="ARBA00022824"/>
    </source>
</evidence>
<keyword evidence="3" id="KW-0378">Hydrolase</keyword>
<comment type="subcellular location">
    <subcellularLocation>
        <location evidence="1">Endoplasmic reticulum membrane</location>
        <topology evidence="1">Multi-pass membrane protein</topology>
    </subcellularLocation>
</comment>
<keyword evidence="2 8" id="KW-0812">Transmembrane</keyword>
<dbReference type="EMBL" id="GEBQ01012530">
    <property type="protein sequence ID" value="JAT27447.1"/>
    <property type="molecule type" value="Transcribed_RNA"/>
</dbReference>
<accession>A0A1B6LUV2</accession>
<evidence type="ECO:0000256" key="8">
    <source>
        <dbReference type="SAM" id="Phobius"/>
    </source>
</evidence>
<comment type="similarity">
    <text evidence="7">Belongs to the type 2 lipid phosphate phosphatase family.</text>
</comment>
<evidence type="ECO:0000256" key="6">
    <source>
        <dbReference type="ARBA" id="ARBA00023136"/>
    </source>
</evidence>
<dbReference type="AlphaFoldDB" id="A0A1B6LUV2"/>
<evidence type="ECO:0000256" key="3">
    <source>
        <dbReference type="ARBA" id="ARBA00022801"/>
    </source>
</evidence>
<dbReference type="SMART" id="SM00014">
    <property type="entry name" value="acidPPc"/>
    <property type="match status" value="1"/>
</dbReference>
<feature type="transmembrane region" description="Helical" evidence="8">
    <location>
        <begin position="313"/>
        <end position="331"/>
    </location>
</feature>
<keyword evidence="4" id="KW-0256">Endoplasmic reticulum</keyword>
<evidence type="ECO:0000256" key="2">
    <source>
        <dbReference type="ARBA" id="ARBA00022692"/>
    </source>
</evidence>
<feature type="transmembrane region" description="Helical" evidence="8">
    <location>
        <begin position="284"/>
        <end position="301"/>
    </location>
</feature>
<proteinExistence type="inferred from homology"/>
<dbReference type="GO" id="GO:0042392">
    <property type="term" value="F:sphingosine-1-phosphate phosphatase activity"/>
    <property type="evidence" value="ECO:0007669"/>
    <property type="project" value="TreeGrafter"/>
</dbReference>
<dbReference type="PANTHER" id="PTHR14969:SF28">
    <property type="entry name" value="DIHYDROSPHINGOSINE 1-PHOSPHATE PHOSPHATASE LCB3-RELATED"/>
    <property type="match status" value="1"/>
</dbReference>
<dbReference type="GO" id="GO:0006670">
    <property type="term" value="P:sphingosine metabolic process"/>
    <property type="evidence" value="ECO:0007669"/>
    <property type="project" value="TreeGrafter"/>
</dbReference>
<keyword evidence="5 8" id="KW-1133">Transmembrane helix</keyword>
<feature type="domain" description="Phosphatidic acid phosphatase type 2/haloperoxidase" evidence="9">
    <location>
        <begin position="155"/>
        <end position="269"/>
    </location>
</feature>
<sequence>MDSVWRLVDYLKDPSLVLRFQRYFGVYSLSEARERKFKSKANHSVHNDVISGLNTHVPQLKHRNVSVTYNKGIKNNKPVPIKSRGNSAEVNGDGISTILSDDTVSSESDVEVLPYVVTIKFWYYVFLFGTYLGDEVFYASFIPFWFWNIDGAVGRRIVMVWTIVMYIGQGIKDVVCWPRPSSPPVFRLQKKWSLEHGMPSTHAMVGIAIPFSVIIYTMSRYQYPVGWGLAVAVSWCAIISLSRIYLGMHSVLDVVAGLILAVLLMVPVVPLVDSLDILLLTNRWSPLMLITTTIPMIAYYPTTTHWTPTRGDTTTIVAFCVGIYIGAWTNYHQGAMAEPPLPPPYAIIWPSWAMCGTGALRTVIGLCSVVATVAVCKSAQHAVTRMVLGGDVSTPTRTDKTRHNRARNVVELTCKYITYNLLGFNILYLMPNTFNMLSIQRPTFYTEM</sequence>
<evidence type="ECO:0000259" key="9">
    <source>
        <dbReference type="SMART" id="SM00014"/>
    </source>
</evidence>
<keyword evidence="6 8" id="KW-0472">Membrane</keyword>
<evidence type="ECO:0000256" key="7">
    <source>
        <dbReference type="ARBA" id="ARBA00038324"/>
    </source>
</evidence>
<feature type="transmembrane region" description="Helical" evidence="8">
    <location>
        <begin position="198"/>
        <end position="219"/>
    </location>
</feature>
<evidence type="ECO:0000313" key="10">
    <source>
        <dbReference type="EMBL" id="JAT27447.1"/>
    </source>
</evidence>
<gene>
    <name evidence="10" type="ORF">g.12650</name>
</gene>
<protein>
    <recommendedName>
        <fullName evidence="9">Phosphatidic acid phosphatase type 2/haloperoxidase domain-containing protein</fullName>
    </recommendedName>
</protein>
<dbReference type="SUPFAM" id="SSF48317">
    <property type="entry name" value="Acid phosphatase/Vanadium-dependent haloperoxidase"/>
    <property type="match status" value="1"/>
</dbReference>
<dbReference type="InterPro" id="IPR000326">
    <property type="entry name" value="PAP2/HPO"/>
</dbReference>
<evidence type="ECO:0000256" key="5">
    <source>
        <dbReference type="ARBA" id="ARBA00022989"/>
    </source>
</evidence>
<dbReference type="PANTHER" id="PTHR14969">
    <property type="entry name" value="SPHINGOSINE-1-PHOSPHATE PHOSPHOHYDROLASE"/>
    <property type="match status" value="1"/>
</dbReference>
<organism evidence="10">
    <name type="scientific">Graphocephala atropunctata</name>
    <dbReference type="NCBI Taxonomy" id="36148"/>
    <lineage>
        <taxon>Eukaryota</taxon>
        <taxon>Metazoa</taxon>
        <taxon>Ecdysozoa</taxon>
        <taxon>Arthropoda</taxon>
        <taxon>Hexapoda</taxon>
        <taxon>Insecta</taxon>
        <taxon>Pterygota</taxon>
        <taxon>Neoptera</taxon>
        <taxon>Paraneoptera</taxon>
        <taxon>Hemiptera</taxon>
        <taxon>Auchenorrhyncha</taxon>
        <taxon>Membracoidea</taxon>
        <taxon>Cicadellidae</taxon>
        <taxon>Cicadellinae</taxon>
        <taxon>Cicadellini</taxon>
        <taxon>Graphocephala</taxon>
    </lineage>
</organism>
<evidence type="ECO:0000256" key="1">
    <source>
        <dbReference type="ARBA" id="ARBA00004477"/>
    </source>
</evidence>
<dbReference type="GO" id="GO:0005789">
    <property type="term" value="C:endoplasmic reticulum membrane"/>
    <property type="evidence" value="ECO:0007669"/>
    <property type="project" value="UniProtKB-SubCell"/>
</dbReference>
<feature type="transmembrane region" description="Helical" evidence="8">
    <location>
        <begin position="121"/>
        <end position="146"/>
    </location>
</feature>
<dbReference type="Gene3D" id="1.20.144.10">
    <property type="entry name" value="Phosphatidic acid phosphatase type 2/haloperoxidase"/>
    <property type="match status" value="1"/>
</dbReference>
<feature type="transmembrane region" description="Helical" evidence="8">
    <location>
        <begin position="251"/>
        <end position="272"/>
    </location>
</feature>
<reference evidence="10" key="1">
    <citation type="submission" date="2015-11" db="EMBL/GenBank/DDBJ databases">
        <title>De novo transcriptome assembly of four potential Pierce s Disease insect vectors from Arizona vineyards.</title>
        <authorList>
            <person name="Tassone E.E."/>
        </authorList>
    </citation>
    <scope>NUCLEOTIDE SEQUENCE</scope>
</reference>
<feature type="transmembrane region" description="Helical" evidence="8">
    <location>
        <begin position="225"/>
        <end position="246"/>
    </location>
</feature>